<dbReference type="SMART" id="SM00388">
    <property type="entry name" value="HisKA"/>
    <property type="match status" value="1"/>
</dbReference>
<dbReference type="GO" id="GO:0005524">
    <property type="term" value="F:ATP binding"/>
    <property type="evidence" value="ECO:0007669"/>
    <property type="project" value="UniProtKB-KW"/>
</dbReference>
<dbReference type="InterPro" id="IPR003594">
    <property type="entry name" value="HATPase_dom"/>
</dbReference>
<dbReference type="InterPro" id="IPR004358">
    <property type="entry name" value="Sig_transdc_His_kin-like_C"/>
</dbReference>
<dbReference type="InterPro" id="IPR005467">
    <property type="entry name" value="His_kinase_dom"/>
</dbReference>
<comment type="subcellular location">
    <subcellularLocation>
        <location evidence="2">Membrane</location>
        <topology evidence="2">Multi-pass membrane protein</topology>
    </subcellularLocation>
</comment>
<dbReference type="EC" id="2.7.13.3" evidence="3"/>
<dbReference type="RefSeq" id="WP_114833279.1">
    <property type="nucleotide sequence ID" value="NZ_LR699114.1"/>
</dbReference>
<dbReference type="EMBL" id="QQAX01000001">
    <property type="protein sequence ID" value="RDI48763.1"/>
    <property type="molecule type" value="Genomic_DNA"/>
</dbReference>
<dbReference type="CDD" id="cd00082">
    <property type="entry name" value="HisKA"/>
    <property type="match status" value="1"/>
</dbReference>
<keyword evidence="7" id="KW-0547">Nucleotide-binding</keyword>
<evidence type="ECO:0000256" key="13">
    <source>
        <dbReference type="SAM" id="Phobius"/>
    </source>
</evidence>
<evidence type="ECO:0000256" key="7">
    <source>
        <dbReference type="ARBA" id="ARBA00022741"/>
    </source>
</evidence>
<dbReference type="CDD" id="cd00075">
    <property type="entry name" value="HATPase"/>
    <property type="match status" value="1"/>
</dbReference>
<evidence type="ECO:0000256" key="1">
    <source>
        <dbReference type="ARBA" id="ARBA00000085"/>
    </source>
</evidence>
<name>A0A370GYN6_9COXI</name>
<dbReference type="GO" id="GO:0005886">
    <property type="term" value="C:plasma membrane"/>
    <property type="evidence" value="ECO:0007669"/>
    <property type="project" value="TreeGrafter"/>
</dbReference>
<dbReference type="Gene3D" id="1.10.287.130">
    <property type="match status" value="1"/>
</dbReference>
<dbReference type="InterPro" id="IPR050428">
    <property type="entry name" value="TCS_sensor_his_kinase"/>
</dbReference>
<sequence>MIRSIRYFLLISLLLSITVASAINGIGNYLLDEQVIQPYLDAQLIRASDLIGILNRSTTSTEKIKNEIIAYLLRTQSITGQKFLFQVWDKDGKRLMHSPNYPEISLKDAPIGFSDREIQGNDWRIYGTYDKNQGVKIVVAELYNLRRELADDIARSNANILLITYPVFGILVWFIISVALRSITRVTTEISNRASTFLEPVQLTEIPNEIKPLVAELNQLFIRLKLAFERNKRFAADAAHELRTPLAALKTHVQVALKADNDADRTKALKKVIESVDRSSHVVAQLLTLSRLGEEEALTDIKPVDLHKLAIEIIAFLAPHALEKNIELELAPAPREGIILGNDTALGILIRNIVDNAIRYTPSGGEIKVAIIDTGTKVIFRVTDTGSGIPPELRERVFERFYRVLGTKASGSGLGLAIVSQITSLHHAEINLATPPNGIGLQFDVAFPKYHA</sequence>
<evidence type="ECO:0000256" key="10">
    <source>
        <dbReference type="ARBA" id="ARBA00022989"/>
    </source>
</evidence>
<accession>A0A370GYN6</accession>
<keyword evidence="12 13" id="KW-0472">Membrane</keyword>
<organism evidence="15 16">
    <name type="scientific">Aquicella lusitana</name>
    <dbReference type="NCBI Taxonomy" id="254246"/>
    <lineage>
        <taxon>Bacteria</taxon>
        <taxon>Pseudomonadati</taxon>
        <taxon>Pseudomonadota</taxon>
        <taxon>Gammaproteobacteria</taxon>
        <taxon>Legionellales</taxon>
        <taxon>Coxiellaceae</taxon>
        <taxon>Aquicella</taxon>
    </lineage>
</organism>
<reference evidence="15 16" key="1">
    <citation type="submission" date="2018-07" db="EMBL/GenBank/DDBJ databases">
        <title>Genomic Encyclopedia of Type Strains, Phase IV (KMG-IV): sequencing the most valuable type-strain genomes for metagenomic binning, comparative biology and taxonomic classification.</title>
        <authorList>
            <person name="Goeker M."/>
        </authorList>
    </citation>
    <scope>NUCLEOTIDE SEQUENCE [LARGE SCALE GENOMIC DNA]</scope>
    <source>
        <strain evidence="15 16">DSM 16500</strain>
    </source>
</reference>
<feature type="domain" description="Histidine kinase" evidence="14">
    <location>
        <begin position="237"/>
        <end position="451"/>
    </location>
</feature>
<comment type="caution">
    <text evidence="15">The sequence shown here is derived from an EMBL/GenBank/DDBJ whole genome shotgun (WGS) entry which is preliminary data.</text>
</comment>
<evidence type="ECO:0000259" key="14">
    <source>
        <dbReference type="PROSITE" id="PS50109"/>
    </source>
</evidence>
<dbReference type="PROSITE" id="PS50109">
    <property type="entry name" value="HIS_KIN"/>
    <property type="match status" value="1"/>
</dbReference>
<keyword evidence="8 15" id="KW-0418">Kinase</keyword>
<dbReference type="Pfam" id="PF08521">
    <property type="entry name" value="2CSK_N"/>
    <property type="match status" value="1"/>
</dbReference>
<dbReference type="Pfam" id="PF00512">
    <property type="entry name" value="HisKA"/>
    <property type="match status" value="1"/>
</dbReference>
<dbReference type="FunFam" id="1.10.287.130:FF:000035">
    <property type="entry name" value="Two-component sensor histidine kinase"/>
    <property type="match status" value="1"/>
</dbReference>
<evidence type="ECO:0000256" key="9">
    <source>
        <dbReference type="ARBA" id="ARBA00022840"/>
    </source>
</evidence>
<dbReference type="SMART" id="SM00387">
    <property type="entry name" value="HATPase_c"/>
    <property type="match status" value="1"/>
</dbReference>
<dbReference type="SUPFAM" id="SSF47384">
    <property type="entry name" value="Homodimeric domain of signal transducing histidine kinase"/>
    <property type="match status" value="1"/>
</dbReference>
<keyword evidence="4" id="KW-0597">Phosphoprotein</keyword>
<evidence type="ECO:0000313" key="15">
    <source>
        <dbReference type="EMBL" id="RDI48763.1"/>
    </source>
</evidence>
<feature type="transmembrane region" description="Helical" evidence="13">
    <location>
        <begin position="160"/>
        <end position="180"/>
    </location>
</feature>
<evidence type="ECO:0000256" key="5">
    <source>
        <dbReference type="ARBA" id="ARBA00022679"/>
    </source>
</evidence>
<dbReference type="PANTHER" id="PTHR45436">
    <property type="entry name" value="SENSOR HISTIDINE KINASE YKOH"/>
    <property type="match status" value="1"/>
</dbReference>
<comment type="catalytic activity">
    <reaction evidence="1">
        <text>ATP + protein L-histidine = ADP + protein N-phospho-L-histidine.</text>
        <dbReference type="EC" id="2.7.13.3"/>
    </reaction>
</comment>
<evidence type="ECO:0000313" key="16">
    <source>
        <dbReference type="Proteomes" id="UP000254720"/>
    </source>
</evidence>
<evidence type="ECO:0000256" key="8">
    <source>
        <dbReference type="ARBA" id="ARBA00022777"/>
    </source>
</evidence>
<dbReference type="Proteomes" id="UP000254720">
    <property type="component" value="Unassembled WGS sequence"/>
</dbReference>
<keyword evidence="16" id="KW-1185">Reference proteome</keyword>
<evidence type="ECO:0000256" key="2">
    <source>
        <dbReference type="ARBA" id="ARBA00004141"/>
    </source>
</evidence>
<dbReference type="Gene3D" id="3.30.565.10">
    <property type="entry name" value="Histidine kinase-like ATPase, C-terminal domain"/>
    <property type="match status" value="1"/>
</dbReference>
<dbReference type="InterPro" id="IPR003661">
    <property type="entry name" value="HisK_dim/P_dom"/>
</dbReference>
<dbReference type="SUPFAM" id="SSF55874">
    <property type="entry name" value="ATPase domain of HSP90 chaperone/DNA topoisomerase II/histidine kinase"/>
    <property type="match status" value="1"/>
</dbReference>
<dbReference type="OrthoDB" id="9809766at2"/>
<evidence type="ECO:0000256" key="3">
    <source>
        <dbReference type="ARBA" id="ARBA00012438"/>
    </source>
</evidence>
<protein>
    <recommendedName>
        <fullName evidence="3">histidine kinase</fullName>
        <ecNumber evidence="3">2.7.13.3</ecNumber>
    </recommendedName>
</protein>
<keyword evidence="9" id="KW-0067">ATP-binding</keyword>
<evidence type="ECO:0000256" key="4">
    <source>
        <dbReference type="ARBA" id="ARBA00022553"/>
    </source>
</evidence>
<keyword evidence="11" id="KW-0902">Two-component regulatory system</keyword>
<evidence type="ECO:0000256" key="11">
    <source>
        <dbReference type="ARBA" id="ARBA00023012"/>
    </source>
</evidence>
<dbReference type="InterPro" id="IPR013727">
    <property type="entry name" value="2CSK_N"/>
</dbReference>
<dbReference type="InterPro" id="IPR036890">
    <property type="entry name" value="HATPase_C_sf"/>
</dbReference>
<proteinExistence type="predicted"/>
<dbReference type="PANTHER" id="PTHR45436:SF14">
    <property type="entry name" value="SENSOR PROTEIN QSEC"/>
    <property type="match status" value="1"/>
</dbReference>
<keyword evidence="6 13" id="KW-0812">Transmembrane</keyword>
<keyword evidence="5" id="KW-0808">Transferase</keyword>
<dbReference type="PRINTS" id="PR00344">
    <property type="entry name" value="BCTRLSENSOR"/>
</dbReference>
<dbReference type="AlphaFoldDB" id="A0A370GYN6"/>
<gene>
    <name evidence="15" type="ORF">C8D86_10142</name>
</gene>
<dbReference type="Pfam" id="PF02518">
    <property type="entry name" value="HATPase_c"/>
    <property type="match status" value="1"/>
</dbReference>
<dbReference type="InterPro" id="IPR036097">
    <property type="entry name" value="HisK_dim/P_sf"/>
</dbReference>
<keyword evidence="10 13" id="KW-1133">Transmembrane helix</keyword>
<evidence type="ECO:0000256" key="12">
    <source>
        <dbReference type="ARBA" id="ARBA00023136"/>
    </source>
</evidence>
<evidence type="ECO:0000256" key="6">
    <source>
        <dbReference type="ARBA" id="ARBA00022692"/>
    </source>
</evidence>
<dbReference type="GO" id="GO:0000155">
    <property type="term" value="F:phosphorelay sensor kinase activity"/>
    <property type="evidence" value="ECO:0007669"/>
    <property type="project" value="InterPro"/>
</dbReference>